<evidence type="ECO:0000256" key="1">
    <source>
        <dbReference type="SAM" id="Phobius"/>
    </source>
</evidence>
<sequence length="442" mass="49607">MGSKEIKIILLSQLLSIFLGICSLAFLSSTTLHFFYVLIASISLVIVPFCKKNGLVSPLSYFILSFFVFVWMRYLLHIFFSMSVISVGMGITDTNLHLVAAYLGISANVIVIVSNLATCYFSEKPRMIFKQEYRMVVPKLIQYLILLCSLLAFGFFILDSVRKISIIRSSNYLMISETILLQGYRYFSIGKHLLLLWLIFGNYKNRFFIASSLLVVSSVGYLMRGARGYAIMYIFLWLLFFSLKRKIKLLPLVALGVALIVMANFILSYRLKGSVASGFGSILLSTLHSQGASVESVFGSVVFHDTIAKEFSFLELFTRNDYGIVVDRVRGTGFERGGFGSSFFGEIYLGGIALSFCFLTIAGICIGFLESAYNYIVKSKKASFYANLLLFMTVPNLVYLGRSSIKDFVMKCISTTVILLLLHTYTMYKEGRMMKTGGNKNG</sequence>
<organism evidence="2 3">
    <name type="scientific">Oribacterium sinus F0268</name>
    <dbReference type="NCBI Taxonomy" id="585501"/>
    <lineage>
        <taxon>Bacteria</taxon>
        <taxon>Bacillati</taxon>
        <taxon>Bacillota</taxon>
        <taxon>Clostridia</taxon>
        <taxon>Lachnospirales</taxon>
        <taxon>Lachnospiraceae</taxon>
        <taxon>Oribacterium</taxon>
    </lineage>
</organism>
<keyword evidence="1" id="KW-0812">Transmembrane</keyword>
<evidence type="ECO:0000313" key="3">
    <source>
        <dbReference type="Proteomes" id="UP000004121"/>
    </source>
</evidence>
<dbReference type="STRING" id="585501.HMPREF6123_1897"/>
<keyword evidence="1" id="KW-1133">Transmembrane helix</keyword>
<feature type="transmembrane region" description="Helical" evidence="1">
    <location>
        <begin position="252"/>
        <end position="271"/>
    </location>
</feature>
<dbReference type="Pfam" id="PF14296">
    <property type="entry name" value="O-ag_pol_Wzy"/>
    <property type="match status" value="1"/>
</dbReference>
<feature type="transmembrane region" description="Helical" evidence="1">
    <location>
        <begin position="347"/>
        <end position="370"/>
    </location>
</feature>
<feature type="transmembrane region" description="Helical" evidence="1">
    <location>
        <begin position="62"/>
        <end position="87"/>
    </location>
</feature>
<feature type="transmembrane region" description="Helical" evidence="1">
    <location>
        <begin position="408"/>
        <end position="428"/>
    </location>
</feature>
<keyword evidence="1" id="KW-0472">Membrane</keyword>
<keyword evidence="3" id="KW-1185">Reference proteome</keyword>
<feature type="transmembrane region" description="Helical" evidence="1">
    <location>
        <begin position="33"/>
        <end position="50"/>
    </location>
</feature>
<dbReference type="RefSeq" id="WP_007157043.1">
    <property type="nucleotide sequence ID" value="NZ_GG668534.1"/>
</dbReference>
<name>C2KZH8_9FIRM</name>
<dbReference type="InterPro" id="IPR029468">
    <property type="entry name" value="O-ag_pol_Wzy"/>
</dbReference>
<comment type="caution">
    <text evidence="2">The sequence shown here is derived from an EMBL/GenBank/DDBJ whole genome shotgun (WGS) entry which is preliminary data.</text>
</comment>
<dbReference type="Proteomes" id="UP000004121">
    <property type="component" value="Unassembled WGS sequence"/>
</dbReference>
<proteinExistence type="predicted"/>
<feature type="transmembrane region" description="Helical" evidence="1">
    <location>
        <begin position="99"/>
        <end position="120"/>
    </location>
</feature>
<protein>
    <recommendedName>
        <fullName evidence="4">O-antigen polymerase</fullName>
    </recommendedName>
</protein>
<feature type="transmembrane region" description="Helical" evidence="1">
    <location>
        <begin position="382"/>
        <end position="402"/>
    </location>
</feature>
<dbReference type="InParanoid" id="C2KZH8"/>
<dbReference type="AlphaFoldDB" id="C2KZH8"/>
<reference evidence="2 3" key="1">
    <citation type="submission" date="2009-04" db="EMBL/GenBank/DDBJ databases">
        <authorList>
            <person name="Qin X."/>
            <person name="Bachman B."/>
            <person name="Battles P."/>
            <person name="Bell A."/>
            <person name="Bess C."/>
            <person name="Bickham C."/>
            <person name="Chaboub L."/>
            <person name="Chen D."/>
            <person name="Coyle M."/>
            <person name="Deiros D.R."/>
            <person name="Dinh H."/>
            <person name="Forbes L."/>
            <person name="Fowler G."/>
            <person name="Francisco L."/>
            <person name="Fu Q."/>
            <person name="Gubbala S."/>
            <person name="Hale W."/>
            <person name="Han Y."/>
            <person name="Hemphill L."/>
            <person name="Highlander S.K."/>
            <person name="Hirani K."/>
            <person name="Hogues M."/>
            <person name="Jackson L."/>
            <person name="Jakkamsetti A."/>
            <person name="Javaid M."/>
            <person name="Jiang H."/>
            <person name="Korchina V."/>
            <person name="Kovar C."/>
            <person name="Lara F."/>
            <person name="Lee S."/>
            <person name="Mata R."/>
            <person name="Mathew T."/>
            <person name="Moen C."/>
            <person name="Morales K."/>
            <person name="Munidasa M."/>
            <person name="Nazareth L."/>
            <person name="Ngo R."/>
            <person name="Nguyen L."/>
            <person name="Okwuonu G."/>
            <person name="Ongeri F."/>
            <person name="Patil S."/>
            <person name="Petrosino J."/>
            <person name="Pham C."/>
            <person name="Pham P."/>
            <person name="Pu L.-L."/>
            <person name="Puazo M."/>
            <person name="Raj R."/>
            <person name="Reid J."/>
            <person name="Rouhana J."/>
            <person name="Saada N."/>
            <person name="Shang Y."/>
            <person name="Simmons D."/>
            <person name="Thornton R."/>
            <person name="Warren J."/>
            <person name="Weissenberger G."/>
            <person name="Zhang J."/>
            <person name="Zhang L."/>
            <person name="Zhou C."/>
            <person name="Zhu D."/>
            <person name="Muzny D."/>
            <person name="Worley K."/>
            <person name="Gibbs R."/>
        </authorList>
    </citation>
    <scope>NUCLEOTIDE SEQUENCE [LARGE SCALE GENOMIC DNA]</scope>
    <source>
        <strain evidence="2 3">F0268</strain>
    </source>
</reference>
<dbReference type="EMBL" id="ACKX01000189">
    <property type="protein sequence ID" value="EEJ50808.1"/>
    <property type="molecule type" value="Genomic_DNA"/>
</dbReference>
<evidence type="ECO:0008006" key="4">
    <source>
        <dbReference type="Google" id="ProtNLM"/>
    </source>
</evidence>
<evidence type="ECO:0000313" key="2">
    <source>
        <dbReference type="EMBL" id="EEJ50808.1"/>
    </source>
</evidence>
<feature type="transmembrane region" description="Helical" evidence="1">
    <location>
        <begin position="7"/>
        <end position="27"/>
    </location>
</feature>
<accession>C2KZH8</accession>
<gene>
    <name evidence="2" type="ORF">HMPREF6123_1897</name>
</gene>
<dbReference type="HOGENOM" id="CLU_615182_0_0_9"/>
<feature type="transmembrane region" description="Helical" evidence="1">
    <location>
        <begin position="140"/>
        <end position="158"/>
    </location>
</feature>
<feature type="transmembrane region" description="Helical" evidence="1">
    <location>
        <begin position="229"/>
        <end position="245"/>
    </location>
</feature>